<reference evidence="2" key="1">
    <citation type="submission" date="2016-10" db="EMBL/GenBank/DDBJ databases">
        <authorList>
            <person name="Varghese N."/>
            <person name="Submissions S."/>
        </authorList>
    </citation>
    <scope>NUCLEOTIDE SEQUENCE [LARGE SCALE GENOMIC DNA]</scope>
    <source>
        <strain evidence="2">DSM 22900</strain>
    </source>
</reference>
<proteinExistence type="predicted"/>
<dbReference type="AlphaFoldDB" id="A0A1I1HTG4"/>
<evidence type="ECO:0000313" key="2">
    <source>
        <dbReference type="Proteomes" id="UP000199577"/>
    </source>
</evidence>
<dbReference type="Gene3D" id="3.40.50.300">
    <property type="entry name" value="P-loop containing nucleotide triphosphate hydrolases"/>
    <property type="match status" value="1"/>
</dbReference>
<protein>
    <submittedName>
        <fullName evidence="1">Protein ImuA</fullName>
    </submittedName>
</protein>
<dbReference type="STRING" id="623281.SAMN05421747_10792"/>
<sequence>MRVDKREIMNRLRQDILRLQGDVPTASSAAQHIGLGPVEKAFPNGAFPVRGIHEFIYGGQEEAAATSGFLSGLLSRFMKDSRVCLWISASRALFPPVLKAFGVDPHHVIFVDMAREKDVMWAMEEALKCGGLAAVVAEVQTLDFIQSRRLQLAVEKSRVTGFVIRSTSQSIGATACVARWHIRPIASALDEGMPGVGFPRWEVELLKVRNGNPGRWKMEWAHGRFLPLAPRQTQPLMSGWDRKSG</sequence>
<dbReference type="RefSeq" id="WP_090973346.1">
    <property type="nucleotide sequence ID" value="NZ_FOLL01000007.1"/>
</dbReference>
<accession>A0A1I1HTG4</accession>
<gene>
    <name evidence="1" type="ORF">SAMN05421747_10792</name>
</gene>
<dbReference type="PIRSF" id="PIRSF034285">
    <property type="entry name" value="UCP034285"/>
    <property type="match status" value="1"/>
</dbReference>
<keyword evidence="2" id="KW-1185">Reference proteome</keyword>
<dbReference type="Proteomes" id="UP000199577">
    <property type="component" value="Unassembled WGS sequence"/>
</dbReference>
<organism evidence="1 2">
    <name type="scientific">Parapedobacter composti</name>
    <dbReference type="NCBI Taxonomy" id="623281"/>
    <lineage>
        <taxon>Bacteria</taxon>
        <taxon>Pseudomonadati</taxon>
        <taxon>Bacteroidota</taxon>
        <taxon>Sphingobacteriia</taxon>
        <taxon>Sphingobacteriales</taxon>
        <taxon>Sphingobacteriaceae</taxon>
        <taxon>Parapedobacter</taxon>
    </lineage>
</organism>
<dbReference type="InterPro" id="IPR027417">
    <property type="entry name" value="P-loop_NTPase"/>
</dbReference>
<dbReference type="InterPro" id="IPR017026">
    <property type="entry name" value="ImuA"/>
</dbReference>
<name>A0A1I1HTG4_9SPHI</name>
<dbReference type="OrthoDB" id="836928at2"/>
<dbReference type="EMBL" id="FOLL01000007">
    <property type="protein sequence ID" value="SFC26872.1"/>
    <property type="molecule type" value="Genomic_DNA"/>
</dbReference>
<dbReference type="SUPFAM" id="SSF52540">
    <property type="entry name" value="P-loop containing nucleoside triphosphate hydrolases"/>
    <property type="match status" value="1"/>
</dbReference>
<evidence type="ECO:0000313" key="1">
    <source>
        <dbReference type="EMBL" id="SFC26872.1"/>
    </source>
</evidence>